<name>A0A291P3U8_9GAMM</name>
<dbReference type="SMART" id="SM00116">
    <property type="entry name" value="CBS"/>
    <property type="match status" value="2"/>
</dbReference>
<dbReference type="PANTHER" id="PTHR43080">
    <property type="entry name" value="CBS DOMAIN-CONTAINING PROTEIN CBSX3, MITOCHONDRIAL"/>
    <property type="match status" value="1"/>
</dbReference>
<protein>
    <submittedName>
        <fullName evidence="4">CBS domain protein</fullName>
    </submittedName>
</protein>
<reference evidence="4 5" key="1">
    <citation type="journal article" date="2017" name="Sci. Rep.">
        <title>Revealing the Saline Adaptation Strategies of the Halophilic Bacterium Halomonas beimenensis through High-throughput Omics and Transposon Mutagenesis Approaches.</title>
        <authorList>
            <person name="Chen Y.H."/>
            <person name="Lin S.S."/>
            <person name="Shyu Y.T."/>
        </authorList>
    </citation>
    <scope>NUCLEOTIDE SEQUENCE [LARGE SCALE GENOMIC DNA]</scope>
    <source>
        <strain evidence="4 5">NTU-111</strain>
    </source>
</reference>
<dbReference type="InterPro" id="IPR051257">
    <property type="entry name" value="Diverse_CBS-Domain"/>
</dbReference>
<keyword evidence="1 2" id="KW-0129">CBS domain</keyword>
<dbReference type="InterPro" id="IPR046342">
    <property type="entry name" value="CBS_dom_sf"/>
</dbReference>
<dbReference type="Proteomes" id="UP000219993">
    <property type="component" value="Chromosome"/>
</dbReference>
<dbReference type="Gene3D" id="3.10.580.10">
    <property type="entry name" value="CBS-domain"/>
    <property type="match status" value="1"/>
</dbReference>
<dbReference type="EMBL" id="CP021435">
    <property type="protein sequence ID" value="ATJ81564.1"/>
    <property type="molecule type" value="Genomic_DNA"/>
</dbReference>
<dbReference type="CDD" id="cd17775">
    <property type="entry name" value="CBS_pair_bact_arch"/>
    <property type="match status" value="1"/>
</dbReference>
<sequence length="150" mass="16836">MKVGEACNRDVVVAEPHTEILDAAKLMRAHHVGDLVIVEMRVGLPRPIGMLTDRDLVVEVMAQDVPPSEITVADVMTSDIVTVPEDLEIWETGERMRQHGVRRMPVVAADGSLVGLITLDDLLELFTESLDTMTRLVRNEMRKETQRRKP</sequence>
<evidence type="ECO:0000313" key="5">
    <source>
        <dbReference type="Proteomes" id="UP000219993"/>
    </source>
</evidence>
<evidence type="ECO:0000256" key="1">
    <source>
        <dbReference type="ARBA" id="ARBA00023122"/>
    </source>
</evidence>
<keyword evidence="5" id="KW-1185">Reference proteome</keyword>
<evidence type="ECO:0000259" key="3">
    <source>
        <dbReference type="PROSITE" id="PS51371"/>
    </source>
</evidence>
<dbReference type="SUPFAM" id="SSF54631">
    <property type="entry name" value="CBS-domain pair"/>
    <property type="match status" value="1"/>
</dbReference>
<gene>
    <name evidence="4" type="ORF">BEI_0577</name>
</gene>
<evidence type="ECO:0000313" key="4">
    <source>
        <dbReference type="EMBL" id="ATJ81564.1"/>
    </source>
</evidence>
<organism evidence="4 5">
    <name type="scientific">Halomonas beimenensis</name>
    <dbReference type="NCBI Taxonomy" id="475662"/>
    <lineage>
        <taxon>Bacteria</taxon>
        <taxon>Pseudomonadati</taxon>
        <taxon>Pseudomonadota</taxon>
        <taxon>Gammaproteobacteria</taxon>
        <taxon>Oceanospirillales</taxon>
        <taxon>Halomonadaceae</taxon>
        <taxon>Halomonas</taxon>
    </lineage>
</organism>
<feature type="domain" description="CBS" evidence="3">
    <location>
        <begin position="7"/>
        <end position="68"/>
    </location>
</feature>
<dbReference type="InterPro" id="IPR000644">
    <property type="entry name" value="CBS_dom"/>
</dbReference>
<dbReference type="Pfam" id="PF00571">
    <property type="entry name" value="CBS"/>
    <property type="match status" value="2"/>
</dbReference>
<dbReference type="OrthoDB" id="9794094at2"/>
<dbReference type="KEGG" id="hbe:BEI_0577"/>
<proteinExistence type="predicted"/>
<feature type="domain" description="CBS" evidence="3">
    <location>
        <begin position="76"/>
        <end position="132"/>
    </location>
</feature>
<dbReference type="AlphaFoldDB" id="A0A291P3U8"/>
<dbReference type="RefSeq" id="WP_097788091.1">
    <property type="nucleotide sequence ID" value="NZ_BAAADT010000003.1"/>
</dbReference>
<evidence type="ECO:0000256" key="2">
    <source>
        <dbReference type="PROSITE-ProRule" id="PRU00703"/>
    </source>
</evidence>
<accession>A0A291P3U8</accession>
<dbReference type="PROSITE" id="PS51371">
    <property type="entry name" value="CBS"/>
    <property type="match status" value="2"/>
</dbReference>
<dbReference type="PANTHER" id="PTHR43080:SF2">
    <property type="entry name" value="CBS DOMAIN-CONTAINING PROTEIN"/>
    <property type="match status" value="1"/>
</dbReference>